<reference evidence="2" key="1">
    <citation type="journal article" date="2023" name="Nat. Commun.">
        <title>Diploid and tetraploid genomes of Acorus and the evolution of monocots.</title>
        <authorList>
            <person name="Ma L."/>
            <person name="Liu K.W."/>
            <person name="Li Z."/>
            <person name="Hsiao Y.Y."/>
            <person name="Qi Y."/>
            <person name="Fu T."/>
            <person name="Tang G.D."/>
            <person name="Zhang D."/>
            <person name="Sun W.H."/>
            <person name="Liu D.K."/>
            <person name="Li Y."/>
            <person name="Chen G.Z."/>
            <person name="Liu X.D."/>
            <person name="Liao X.Y."/>
            <person name="Jiang Y.T."/>
            <person name="Yu X."/>
            <person name="Hao Y."/>
            <person name="Huang J."/>
            <person name="Zhao X.W."/>
            <person name="Ke S."/>
            <person name="Chen Y.Y."/>
            <person name="Wu W.L."/>
            <person name="Hsu J.L."/>
            <person name="Lin Y.F."/>
            <person name="Huang M.D."/>
            <person name="Li C.Y."/>
            <person name="Huang L."/>
            <person name="Wang Z.W."/>
            <person name="Zhao X."/>
            <person name="Zhong W.Y."/>
            <person name="Peng D.H."/>
            <person name="Ahmad S."/>
            <person name="Lan S."/>
            <person name="Zhang J.S."/>
            <person name="Tsai W.C."/>
            <person name="Van de Peer Y."/>
            <person name="Liu Z.J."/>
        </authorList>
    </citation>
    <scope>NUCLEOTIDE SEQUENCE</scope>
    <source>
        <strain evidence="2">CP</strain>
    </source>
</reference>
<keyword evidence="1" id="KW-0472">Membrane</keyword>
<keyword evidence="1" id="KW-0812">Transmembrane</keyword>
<dbReference type="EMBL" id="JAUJYO010000006">
    <property type="protein sequence ID" value="KAK1314906.1"/>
    <property type="molecule type" value="Genomic_DNA"/>
</dbReference>
<name>A0AAV9EN59_ACOCL</name>
<organism evidence="2 3">
    <name type="scientific">Acorus calamus</name>
    <name type="common">Sweet flag</name>
    <dbReference type="NCBI Taxonomy" id="4465"/>
    <lineage>
        <taxon>Eukaryota</taxon>
        <taxon>Viridiplantae</taxon>
        <taxon>Streptophyta</taxon>
        <taxon>Embryophyta</taxon>
        <taxon>Tracheophyta</taxon>
        <taxon>Spermatophyta</taxon>
        <taxon>Magnoliopsida</taxon>
        <taxon>Liliopsida</taxon>
        <taxon>Acoraceae</taxon>
        <taxon>Acorus</taxon>
    </lineage>
</organism>
<dbReference type="PANTHER" id="PTHR36617:SF15">
    <property type="entry name" value="REVERSE TRANSCRIPTASE ZINC-BINDING DOMAIN-CONTAINING PROTEIN"/>
    <property type="match status" value="1"/>
</dbReference>
<sequence>MALKLRRLKLRLKGWSREAKRRRSAEKKELASEIFCLDAFEECGLLDDAERERPLKEMFPELFEIALNRTGLVKDFWVSTSSRGGWRLRLRRRLNDDELLSYSQLFGTLANQSIDETGVDSPVWTPSPSTGLTVKKAYNWMVICIISQSHCFLKMKIIDSKKMITVILTLIHVIPSVVVRWIRMPVR</sequence>
<evidence type="ECO:0000313" key="3">
    <source>
        <dbReference type="Proteomes" id="UP001180020"/>
    </source>
</evidence>
<evidence type="ECO:0000256" key="1">
    <source>
        <dbReference type="SAM" id="Phobius"/>
    </source>
</evidence>
<feature type="transmembrane region" description="Helical" evidence="1">
    <location>
        <begin position="163"/>
        <end position="182"/>
    </location>
</feature>
<keyword evidence="3" id="KW-1185">Reference proteome</keyword>
<dbReference type="PANTHER" id="PTHR36617">
    <property type="entry name" value="PROTEIN, PUTATIVE-RELATED"/>
    <property type="match status" value="1"/>
</dbReference>
<comment type="caution">
    <text evidence="2">The sequence shown here is derived from an EMBL/GenBank/DDBJ whole genome shotgun (WGS) entry which is preliminary data.</text>
</comment>
<protein>
    <submittedName>
        <fullName evidence="2">Uncharacterized protein</fullName>
    </submittedName>
</protein>
<accession>A0AAV9EN59</accession>
<proteinExistence type="predicted"/>
<reference evidence="2" key="2">
    <citation type="submission" date="2023-06" db="EMBL/GenBank/DDBJ databases">
        <authorList>
            <person name="Ma L."/>
            <person name="Liu K.-W."/>
            <person name="Li Z."/>
            <person name="Hsiao Y.-Y."/>
            <person name="Qi Y."/>
            <person name="Fu T."/>
            <person name="Tang G."/>
            <person name="Zhang D."/>
            <person name="Sun W.-H."/>
            <person name="Liu D.-K."/>
            <person name="Li Y."/>
            <person name="Chen G.-Z."/>
            <person name="Liu X.-D."/>
            <person name="Liao X.-Y."/>
            <person name="Jiang Y.-T."/>
            <person name="Yu X."/>
            <person name="Hao Y."/>
            <person name="Huang J."/>
            <person name="Zhao X.-W."/>
            <person name="Ke S."/>
            <person name="Chen Y.-Y."/>
            <person name="Wu W.-L."/>
            <person name="Hsu J.-L."/>
            <person name="Lin Y.-F."/>
            <person name="Huang M.-D."/>
            <person name="Li C.-Y."/>
            <person name="Huang L."/>
            <person name="Wang Z.-W."/>
            <person name="Zhao X."/>
            <person name="Zhong W.-Y."/>
            <person name="Peng D.-H."/>
            <person name="Ahmad S."/>
            <person name="Lan S."/>
            <person name="Zhang J.-S."/>
            <person name="Tsai W.-C."/>
            <person name="Van De Peer Y."/>
            <person name="Liu Z.-J."/>
        </authorList>
    </citation>
    <scope>NUCLEOTIDE SEQUENCE</scope>
    <source>
        <strain evidence="2">CP</strain>
        <tissue evidence="2">Leaves</tissue>
    </source>
</reference>
<gene>
    <name evidence="2" type="ORF">QJS10_CPA06g01449</name>
</gene>
<evidence type="ECO:0000313" key="2">
    <source>
        <dbReference type="EMBL" id="KAK1314906.1"/>
    </source>
</evidence>
<dbReference type="Proteomes" id="UP001180020">
    <property type="component" value="Unassembled WGS sequence"/>
</dbReference>
<keyword evidence="1" id="KW-1133">Transmembrane helix</keyword>
<dbReference type="AlphaFoldDB" id="A0AAV9EN59"/>